<keyword evidence="2" id="KW-0472">Membrane</keyword>
<evidence type="ECO:0000313" key="3">
    <source>
        <dbReference type="EMBL" id="MFC0526296.1"/>
    </source>
</evidence>
<dbReference type="Proteomes" id="UP001589867">
    <property type="component" value="Unassembled WGS sequence"/>
</dbReference>
<evidence type="ECO:0000256" key="1">
    <source>
        <dbReference type="SAM" id="MobiDB-lite"/>
    </source>
</evidence>
<feature type="region of interest" description="Disordered" evidence="1">
    <location>
        <begin position="1"/>
        <end position="23"/>
    </location>
</feature>
<keyword evidence="2" id="KW-0812">Transmembrane</keyword>
<comment type="caution">
    <text evidence="3">The sequence shown here is derived from an EMBL/GenBank/DDBJ whole genome shotgun (WGS) entry which is preliminary data.</text>
</comment>
<organism evidence="3 4">
    <name type="scientific">Phytohabitans kaempferiae</name>
    <dbReference type="NCBI Taxonomy" id="1620943"/>
    <lineage>
        <taxon>Bacteria</taxon>
        <taxon>Bacillati</taxon>
        <taxon>Actinomycetota</taxon>
        <taxon>Actinomycetes</taxon>
        <taxon>Micromonosporales</taxon>
        <taxon>Micromonosporaceae</taxon>
    </lineage>
</organism>
<protein>
    <recommendedName>
        <fullName evidence="5">Septum formation-related domain-containing protein</fullName>
    </recommendedName>
</protein>
<reference evidence="3 4" key="1">
    <citation type="submission" date="2024-09" db="EMBL/GenBank/DDBJ databases">
        <authorList>
            <person name="Sun Q."/>
            <person name="Mori K."/>
        </authorList>
    </citation>
    <scope>NUCLEOTIDE SEQUENCE [LARGE SCALE GENOMIC DNA]</scope>
    <source>
        <strain evidence="3 4">TBRC 3947</strain>
    </source>
</reference>
<proteinExistence type="predicted"/>
<accession>A0ABV6LV69</accession>
<dbReference type="RefSeq" id="WP_377243971.1">
    <property type="nucleotide sequence ID" value="NZ_JBHLUH010000004.1"/>
</dbReference>
<evidence type="ECO:0000313" key="4">
    <source>
        <dbReference type="Proteomes" id="UP001589867"/>
    </source>
</evidence>
<sequence>MTNQPPAPPAPEETAAAESLPQPEKKGGARKVVVAVVGVLAAVLLAVVAVLVVRNVLFPSDPTSEAKEGDCLANLPQAAVGQETEVDNAEIVACDSAEAKYSVVGRVDDVTAEQASTDEVCEPYIAAGAEMRFYAIPAGGSGYVLCLKPA</sequence>
<keyword evidence="2" id="KW-1133">Transmembrane helix</keyword>
<dbReference type="EMBL" id="JBHLUH010000004">
    <property type="protein sequence ID" value="MFC0526296.1"/>
    <property type="molecule type" value="Genomic_DNA"/>
</dbReference>
<name>A0ABV6LV69_9ACTN</name>
<evidence type="ECO:0008006" key="5">
    <source>
        <dbReference type="Google" id="ProtNLM"/>
    </source>
</evidence>
<keyword evidence="4" id="KW-1185">Reference proteome</keyword>
<evidence type="ECO:0000256" key="2">
    <source>
        <dbReference type="SAM" id="Phobius"/>
    </source>
</evidence>
<gene>
    <name evidence="3" type="ORF">ACFFIA_01290</name>
</gene>
<feature type="compositionally biased region" description="Pro residues" evidence="1">
    <location>
        <begin position="1"/>
        <end position="11"/>
    </location>
</feature>
<feature type="transmembrane region" description="Helical" evidence="2">
    <location>
        <begin position="32"/>
        <end position="53"/>
    </location>
</feature>